<feature type="region of interest" description="Disordered" evidence="1">
    <location>
        <begin position="227"/>
        <end position="281"/>
    </location>
</feature>
<name>A0A1Y2HGW7_9FUNG</name>
<dbReference type="Proteomes" id="UP000193411">
    <property type="component" value="Unassembled WGS sequence"/>
</dbReference>
<keyword evidence="3" id="KW-1185">Reference proteome</keyword>
<comment type="caution">
    <text evidence="2">The sequence shown here is derived from an EMBL/GenBank/DDBJ whole genome shotgun (WGS) entry which is preliminary data.</text>
</comment>
<reference evidence="2 3" key="1">
    <citation type="submission" date="2016-07" db="EMBL/GenBank/DDBJ databases">
        <title>Pervasive Adenine N6-methylation of Active Genes in Fungi.</title>
        <authorList>
            <consortium name="DOE Joint Genome Institute"/>
            <person name="Mondo S.J."/>
            <person name="Dannebaum R.O."/>
            <person name="Kuo R.C."/>
            <person name="Labutti K."/>
            <person name="Haridas S."/>
            <person name="Kuo A."/>
            <person name="Salamov A."/>
            <person name="Ahrendt S.R."/>
            <person name="Lipzen A."/>
            <person name="Sullivan W."/>
            <person name="Andreopoulos W.B."/>
            <person name="Clum A."/>
            <person name="Lindquist E."/>
            <person name="Daum C."/>
            <person name="Ramamoorthy G.K."/>
            <person name="Gryganskyi A."/>
            <person name="Culley D."/>
            <person name="Magnuson J.K."/>
            <person name="James T.Y."/>
            <person name="O'Malley M.A."/>
            <person name="Stajich J.E."/>
            <person name="Spatafora J.W."/>
            <person name="Visel A."/>
            <person name="Grigoriev I.V."/>
        </authorList>
    </citation>
    <scope>NUCLEOTIDE SEQUENCE [LARGE SCALE GENOMIC DNA]</scope>
    <source>
        <strain evidence="2 3">PL171</strain>
    </source>
</reference>
<dbReference type="EMBL" id="MCFL01000040">
    <property type="protein sequence ID" value="ORZ32933.1"/>
    <property type="molecule type" value="Genomic_DNA"/>
</dbReference>
<evidence type="ECO:0000313" key="2">
    <source>
        <dbReference type="EMBL" id="ORZ32933.1"/>
    </source>
</evidence>
<gene>
    <name evidence="2" type="ORF">BCR44DRAFT_168499</name>
</gene>
<evidence type="ECO:0000256" key="1">
    <source>
        <dbReference type="SAM" id="MobiDB-lite"/>
    </source>
</evidence>
<dbReference type="AlphaFoldDB" id="A0A1Y2HGW7"/>
<sequence length="356" mass="37772">LPSPRPNKQPMFSPYPWAHYHDNHATSAHAPPTDLGATHSASFQQVDRVVHMDPDSQAAFDSILLIQDAVLALEMAAARAQTILQPFRAWVAAAVVADLTAEKPYSLADKDRITAIVKHAWEVGSKAGVNKETWMAVALHVELELFATFAASVFCDKAIHLGLGESSSGGASSLAAEIDQLIDAGALHCARAALHRATRHYPISVRLQKQYAGFKSEHQSLVSLYSATQQTGRDSPSAFSSSADDDDADDDDSETGPRKALLSPMNHARGSDNNDYAPHHPTNLLSAFGNWTRSLPRAKSTPDVVDVDGSDTESAGAAPRTHVSPRLANASAATAVTLGSTSGPSASNHTQLTTAS</sequence>
<feature type="compositionally biased region" description="Acidic residues" evidence="1">
    <location>
        <begin position="243"/>
        <end position="254"/>
    </location>
</feature>
<protein>
    <submittedName>
        <fullName evidence="2">Uncharacterized protein</fullName>
    </submittedName>
</protein>
<evidence type="ECO:0000313" key="3">
    <source>
        <dbReference type="Proteomes" id="UP000193411"/>
    </source>
</evidence>
<organism evidence="2 3">
    <name type="scientific">Catenaria anguillulae PL171</name>
    <dbReference type="NCBI Taxonomy" id="765915"/>
    <lineage>
        <taxon>Eukaryota</taxon>
        <taxon>Fungi</taxon>
        <taxon>Fungi incertae sedis</taxon>
        <taxon>Blastocladiomycota</taxon>
        <taxon>Blastocladiomycetes</taxon>
        <taxon>Blastocladiales</taxon>
        <taxon>Catenariaceae</taxon>
        <taxon>Catenaria</taxon>
    </lineage>
</organism>
<accession>A0A1Y2HGW7</accession>
<proteinExistence type="predicted"/>
<feature type="region of interest" description="Disordered" evidence="1">
    <location>
        <begin position="298"/>
        <end position="356"/>
    </location>
</feature>
<feature type="compositionally biased region" description="Polar residues" evidence="1">
    <location>
        <begin position="331"/>
        <end position="356"/>
    </location>
</feature>
<feature type="non-terminal residue" evidence="2">
    <location>
        <position position="1"/>
    </location>
</feature>